<name>A0A1X7V973_AMPQE</name>
<dbReference type="InParanoid" id="A0A1X7V973"/>
<gene>
    <name evidence="2" type="primary">100641925</name>
</gene>
<keyword evidence="1" id="KW-0802">TPR repeat</keyword>
<reference evidence="3" key="1">
    <citation type="journal article" date="2010" name="Nature">
        <title>The Amphimedon queenslandica genome and the evolution of animal complexity.</title>
        <authorList>
            <person name="Srivastava M."/>
            <person name="Simakov O."/>
            <person name="Chapman J."/>
            <person name="Fahey B."/>
            <person name="Gauthier M.E."/>
            <person name="Mitros T."/>
            <person name="Richards G.S."/>
            <person name="Conaco C."/>
            <person name="Dacre M."/>
            <person name="Hellsten U."/>
            <person name="Larroux C."/>
            <person name="Putnam N.H."/>
            <person name="Stanke M."/>
            <person name="Adamska M."/>
            <person name="Darling A."/>
            <person name="Degnan S.M."/>
            <person name="Oakley T.H."/>
            <person name="Plachetzki D.C."/>
            <person name="Zhai Y."/>
            <person name="Adamski M."/>
            <person name="Calcino A."/>
            <person name="Cummins S.F."/>
            <person name="Goodstein D.M."/>
            <person name="Harris C."/>
            <person name="Jackson D.J."/>
            <person name="Leys S.P."/>
            <person name="Shu S."/>
            <person name="Woodcroft B.J."/>
            <person name="Vervoort M."/>
            <person name="Kosik K.S."/>
            <person name="Manning G."/>
            <person name="Degnan B.M."/>
            <person name="Rokhsar D.S."/>
        </authorList>
    </citation>
    <scope>NUCLEOTIDE SEQUENCE [LARGE SCALE GENOMIC DNA]</scope>
</reference>
<dbReference type="KEGG" id="aqu:100641925"/>
<dbReference type="EnsemblMetazoa" id="Aqu2.1.36850_001">
    <property type="protein sequence ID" value="Aqu2.1.36850_001"/>
    <property type="gene ID" value="Aqu2.1.36850"/>
</dbReference>
<dbReference type="InterPro" id="IPR019734">
    <property type="entry name" value="TPR_rpt"/>
</dbReference>
<accession>A0A1X7V973</accession>
<evidence type="ECO:0000256" key="1">
    <source>
        <dbReference type="PROSITE-ProRule" id="PRU00339"/>
    </source>
</evidence>
<dbReference type="AlphaFoldDB" id="A0A1X7V973"/>
<dbReference type="PANTHER" id="PTHR45153:SF1">
    <property type="entry name" value="TETRATRICOPEPTIDE REPEAT PROTEIN 16"/>
    <property type="match status" value="1"/>
</dbReference>
<dbReference type="Gene3D" id="1.25.40.10">
    <property type="entry name" value="Tetratricopeptide repeat domain"/>
    <property type="match status" value="4"/>
</dbReference>
<dbReference type="OrthoDB" id="1926212at2759"/>
<reference evidence="2" key="2">
    <citation type="submission" date="2017-05" db="UniProtKB">
        <authorList>
            <consortium name="EnsemblMetazoa"/>
        </authorList>
    </citation>
    <scope>IDENTIFICATION</scope>
</reference>
<dbReference type="Proteomes" id="UP000007879">
    <property type="component" value="Unassembled WGS sequence"/>
</dbReference>
<organism evidence="2">
    <name type="scientific">Amphimedon queenslandica</name>
    <name type="common">Sponge</name>
    <dbReference type="NCBI Taxonomy" id="400682"/>
    <lineage>
        <taxon>Eukaryota</taxon>
        <taxon>Metazoa</taxon>
        <taxon>Porifera</taxon>
        <taxon>Demospongiae</taxon>
        <taxon>Heteroscleromorpha</taxon>
        <taxon>Haplosclerida</taxon>
        <taxon>Niphatidae</taxon>
        <taxon>Amphimedon</taxon>
    </lineage>
</organism>
<dbReference type="Pfam" id="PF13432">
    <property type="entry name" value="TPR_16"/>
    <property type="match status" value="2"/>
</dbReference>
<dbReference type="SUPFAM" id="SSF48452">
    <property type="entry name" value="TPR-like"/>
    <property type="match status" value="2"/>
</dbReference>
<keyword evidence="3" id="KW-1185">Reference proteome</keyword>
<dbReference type="InterPro" id="IPR011990">
    <property type="entry name" value="TPR-like_helical_dom_sf"/>
</dbReference>
<dbReference type="PANTHER" id="PTHR45153">
    <property type="entry name" value="TETRATRICOPEPTIDE REPEAT PROTEIN 16"/>
    <property type="match status" value="1"/>
</dbReference>
<sequence>MVTMSECVESSLAESYCYSDIMKARIECLIHESKSFLSIQKPEQAIKRINRALVLNPRDPYLYQLRAKALFQSKDYILAIQNITKALRLAPSDHLLQEMLAVTHGCYADTLYDQGLYEKALDHYNVVYNVLPHYLIKCISCYIHLKDYQPAMTLLKTKISDDVPNKVDLLLMRAKLHLLFGNATKCYCDVQAALQFDSSSKEAIELRNELEKRTNNAHKQALHFCLMDRRKEALFKIDAAIDSDPHNAKHHILRGALQRKLHSYNEAIDDFLTAMNKIAHNYEDPIYQQASKQLVLTYNEFAVNCFKNGFFNEALTLLNKAIKEDKSEPGLYINRGDCFYKQSQYGFALADYQVAYELSLSVSSGLHYRLAVVHYTLGMMDFAQKVLSLAEDHFTMALFHSPHTARFYTCRARIRNERNKVSEAQDDIILSLLLHPDDTECLPLVSQIFPGCSVQDLVLSNHAQQLKDLLSYSSRESSLPKENTVTMSKSSTYISELLEGITVLAKSFSEPTCKPDAINSHSLLPAQKNLHVHVSGWTKIDKTLSNLLKFTDTSSLQHCMEETDFHALLLYTKKKCTNEVHKILYGSPNFPDLPPKIIMQQET</sequence>
<evidence type="ECO:0000313" key="3">
    <source>
        <dbReference type="Proteomes" id="UP000007879"/>
    </source>
</evidence>
<feature type="repeat" description="TPR" evidence="1">
    <location>
        <begin position="60"/>
        <end position="93"/>
    </location>
</feature>
<evidence type="ECO:0000313" key="2">
    <source>
        <dbReference type="EnsemblMetazoa" id="Aqu2.1.36850_001"/>
    </source>
</evidence>
<dbReference type="SMART" id="SM00028">
    <property type="entry name" value="TPR"/>
    <property type="match status" value="8"/>
</dbReference>
<dbReference type="EnsemblMetazoa" id="XM_011404447.2">
    <property type="protein sequence ID" value="XP_011402749.2"/>
    <property type="gene ID" value="LOC100641925"/>
</dbReference>
<dbReference type="PROSITE" id="PS50005">
    <property type="entry name" value="TPR"/>
    <property type="match status" value="1"/>
</dbReference>
<protein>
    <submittedName>
        <fullName evidence="2">Uncharacterized protein</fullName>
    </submittedName>
</protein>
<dbReference type="eggNOG" id="KOG1124">
    <property type="taxonomic scope" value="Eukaryota"/>
</dbReference>
<dbReference type="STRING" id="400682.A0A1X7V973"/>
<proteinExistence type="predicted"/>